<dbReference type="PANTHER" id="PTHR11236:SF9">
    <property type="entry name" value="ANTHRANILATE SYNTHASE COMPONENT 1"/>
    <property type="match status" value="1"/>
</dbReference>
<dbReference type="Pfam" id="PF04715">
    <property type="entry name" value="Anth_synt_I_N"/>
    <property type="match status" value="1"/>
</dbReference>
<gene>
    <name evidence="3" type="ORF">H6A01_09590</name>
</gene>
<dbReference type="InterPro" id="IPR006805">
    <property type="entry name" value="Anth_synth_I_N"/>
</dbReference>
<name>A0ABS2GIB6_9FIRM</name>
<dbReference type="PANTHER" id="PTHR11236">
    <property type="entry name" value="AMINOBENZOATE/ANTHRANILATE SYNTHASE"/>
    <property type="match status" value="1"/>
</dbReference>
<evidence type="ECO:0000313" key="3">
    <source>
        <dbReference type="EMBL" id="MBM6913567.1"/>
    </source>
</evidence>
<dbReference type="RefSeq" id="WP_205088431.1">
    <property type="nucleotide sequence ID" value="NZ_JACJLA010000024.1"/>
</dbReference>
<dbReference type="InterPro" id="IPR015890">
    <property type="entry name" value="Chorismate_C"/>
</dbReference>
<dbReference type="PRINTS" id="PR00095">
    <property type="entry name" value="ANTSNTHASEI"/>
</dbReference>
<evidence type="ECO:0000259" key="1">
    <source>
        <dbReference type="Pfam" id="PF00425"/>
    </source>
</evidence>
<sequence length="527" mass="57792">MAEITLETVKAYADTYKAVPITVELFADVCTPIELLRMLRQAGTPAFLLESVDQQEHWGRYSFLGYKPQLTVRAKNGTVELVTDDTCQVVTDTPRQAIRRVLAQYKAPRLQGLPPFIGGFVGYAAYEYIGYVEPHIHFNYDKGDSPSAYDVDLMFFDKVIAFDHYRQKIVLVALVATDTLDVNYKVARAELAALAEQIEGHHIHPVAAPVGGRRKYLDDGGQLQGDFTAEFTRDGYMAGVERLKHHIVEGDIFQAVLSNAQSAPFEGSLLNTYRVLRTTNPSPYMFYMGGENLELAGASPETLVRVKDGRVTTYPIAGTRKRGRNVVDDERIAAGLLKDEKELAEHTMLVDLGRNDVGRVSRFGSVEVTRFKGIEKFSHVIHVCSTVEGDLRDDCDALDALEAMLPAGTLSGAPKVRAIELLADMEGTRRGAYGGAIGYLDVTGNMDMCIGIRMAVLMDGIVTVRAGAGIVADSVPAMEYEETINKAKAVMEAIRIADTLGNKNEIHSAQGMSHTIAKTMTKDGEDA</sequence>
<feature type="domain" description="Chorismate-utilising enzyme C-terminal" evidence="1">
    <location>
        <begin position="233"/>
        <end position="486"/>
    </location>
</feature>
<dbReference type="InterPro" id="IPR005801">
    <property type="entry name" value="ADC_synthase"/>
</dbReference>
<comment type="caution">
    <text evidence="3">The sequence shown here is derived from an EMBL/GenBank/DDBJ whole genome shotgun (WGS) entry which is preliminary data.</text>
</comment>
<feature type="domain" description="Anthranilate synthase component I N-terminal" evidence="2">
    <location>
        <begin position="28"/>
        <end position="170"/>
    </location>
</feature>
<reference evidence="3 4" key="1">
    <citation type="journal article" date="2021" name="Sci. Rep.">
        <title>The distribution of antibiotic resistance genes in chicken gut microbiota commensals.</title>
        <authorList>
            <person name="Juricova H."/>
            <person name="Matiasovicova J."/>
            <person name="Kubasova T."/>
            <person name="Cejkova D."/>
            <person name="Rychlik I."/>
        </authorList>
    </citation>
    <scope>NUCLEOTIDE SEQUENCE [LARGE SCALE GENOMIC DNA]</scope>
    <source>
        <strain evidence="3 4">An537</strain>
    </source>
</reference>
<dbReference type="SUPFAM" id="SSF56322">
    <property type="entry name" value="ADC synthase"/>
    <property type="match status" value="1"/>
</dbReference>
<dbReference type="Pfam" id="PF00425">
    <property type="entry name" value="Chorismate_bind"/>
    <property type="match status" value="1"/>
</dbReference>
<evidence type="ECO:0000313" key="4">
    <source>
        <dbReference type="Proteomes" id="UP000707138"/>
    </source>
</evidence>
<dbReference type="InterPro" id="IPR019999">
    <property type="entry name" value="Anth_synth_I-like"/>
</dbReference>
<dbReference type="Gene3D" id="3.60.120.10">
    <property type="entry name" value="Anthranilate synthase"/>
    <property type="match status" value="1"/>
</dbReference>
<evidence type="ECO:0000259" key="2">
    <source>
        <dbReference type="Pfam" id="PF04715"/>
    </source>
</evidence>
<protein>
    <submittedName>
        <fullName evidence="3">Chorismate-binding protein</fullName>
    </submittedName>
</protein>
<keyword evidence="4" id="KW-1185">Reference proteome</keyword>
<accession>A0ABS2GIB6</accession>
<proteinExistence type="predicted"/>
<organism evidence="3 4">
    <name type="scientific">Veillonella magna</name>
    <dbReference type="NCBI Taxonomy" id="464322"/>
    <lineage>
        <taxon>Bacteria</taxon>
        <taxon>Bacillati</taxon>
        <taxon>Bacillota</taxon>
        <taxon>Negativicutes</taxon>
        <taxon>Veillonellales</taxon>
        <taxon>Veillonellaceae</taxon>
        <taxon>Veillonella</taxon>
    </lineage>
</organism>
<dbReference type="Proteomes" id="UP000707138">
    <property type="component" value="Unassembled WGS sequence"/>
</dbReference>
<dbReference type="EMBL" id="JACJLA010000024">
    <property type="protein sequence ID" value="MBM6913567.1"/>
    <property type="molecule type" value="Genomic_DNA"/>
</dbReference>